<name>A0A517QPD0_9PLAN</name>
<evidence type="ECO:0000313" key="4">
    <source>
        <dbReference type="Proteomes" id="UP000315724"/>
    </source>
</evidence>
<gene>
    <name evidence="3" type="ORF">Mal48_27280</name>
</gene>
<dbReference type="RefSeq" id="WP_145199832.1">
    <property type="nucleotide sequence ID" value="NZ_CP036267.1"/>
</dbReference>
<proteinExistence type="predicted"/>
<accession>A0A517QPD0</accession>
<dbReference type="Proteomes" id="UP000315724">
    <property type="component" value="Chromosome"/>
</dbReference>
<protein>
    <submittedName>
        <fullName evidence="3">Uncharacterized protein</fullName>
    </submittedName>
</protein>
<organism evidence="3 4">
    <name type="scientific">Thalassoglobus polymorphus</name>
    <dbReference type="NCBI Taxonomy" id="2527994"/>
    <lineage>
        <taxon>Bacteria</taxon>
        <taxon>Pseudomonadati</taxon>
        <taxon>Planctomycetota</taxon>
        <taxon>Planctomycetia</taxon>
        <taxon>Planctomycetales</taxon>
        <taxon>Planctomycetaceae</taxon>
        <taxon>Thalassoglobus</taxon>
    </lineage>
</organism>
<reference evidence="3 4" key="1">
    <citation type="submission" date="2019-02" db="EMBL/GenBank/DDBJ databases">
        <title>Deep-cultivation of Planctomycetes and their phenomic and genomic characterization uncovers novel biology.</title>
        <authorList>
            <person name="Wiegand S."/>
            <person name="Jogler M."/>
            <person name="Boedeker C."/>
            <person name="Pinto D."/>
            <person name="Vollmers J."/>
            <person name="Rivas-Marin E."/>
            <person name="Kohn T."/>
            <person name="Peeters S.H."/>
            <person name="Heuer A."/>
            <person name="Rast P."/>
            <person name="Oberbeckmann S."/>
            <person name="Bunk B."/>
            <person name="Jeske O."/>
            <person name="Meyerdierks A."/>
            <person name="Storesund J.E."/>
            <person name="Kallscheuer N."/>
            <person name="Luecker S."/>
            <person name="Lage O.M."/>
            <person name="Pohl T."/>
            <person name="Merkel B.J."/>
            <person name="Hornburger P."/>
            <person name="Mueller R.-W."/>
            <person name="Bruemmer F."/>
            <person name="Labrenz M."/>
            <person name="Spormann A.M."/>
            <person name="Op den Camp H."/>
            <person name="Overmann J."/>
            <person name="Amann R."/>
            <person name="Jetten M.S.M."/>
            <person name="Mascher T."/>
            <person name="Medema M.H."/>
            <person name="Devos D.P."/>
            <person name="Kaster A.-K."/>
            <person name="Ovreas L."/>
            <person name="Rohde M."/>
            <person name="Galperin M.Y."/>
            <person name="Jogler C."/>
        </authorList>
    </citation>
    <scope>NUCLEOTIDE SEQUENCE [LARGE SCALE GENOMIC DNA]</scope>
    <source>
        <strain evidence="3 4">Mal48</strain>
    </source>
</reference>
<keyword evidence="4" id="KW-1185">Reference proteome</keyword>
<feature type="transmembrane region" description="Helical" evidence="2">
    <location>
        <begin position="12"/>
        <end position="35"/>
    </location>
</feature>
<feature type="region of interest" description="Disordered" evidence="1">
    <location>
        <begin position="113"/>
        <end position="138"/>
    </location>
</feature>
<dbReference type="KEGG" id="tpol:Mal48_27280"/>
<evidence type="ECO:0000313" key="3">
    <source>
        <dbReference type="EMBL" id="QDT33475.1"/>
    </source>
</evidence>
<evidence type="ECO:0000256" key="2">
    <source>
        <dbReference type="SAM" id="Phobius"/>
    </source>
</evidence>
<dbReference type="EMBL" id="CP036267">
    <property type="protein sequence ID" value="QDT33475.1"/>
    <property type="molecule type" value="Genomic_DNA"/>
</dbReference>
<keyword evidence="2" id="KW-1133">Transmembrane helix</keyword>
<sequence>MRIFKQLLQDEFGAILSAEAVVIGTIAVIGVSVGLNAASKSVNAELFEFASAIRHLDQSYSVSKVEIDGDWTAGSAYTQPDVKKSMKELEKSYLKEQKEVEEKLQQLQKELIEREKEAEEQETPRKKRRKKQRDESKI</sequence>
<keyword evidence="2" id="KW-0472">Membrane</keyword>
<dbReference type="AlphaFoldDB" id="A0A517QPD0"/>
<evidence type="ECO:0000256" key="1">
    <source>
        <dbReference type="SAM" id="MobiDB-lite"/>
    </source>
</evidence>
<dbReference type="OrthoDB" id="284070at2"/>
<keyword evidence="2" id="KW-0812">Transmembrane</keyword>